<dbReference type="Proteomes" id="UP001213000">
    <property type="component" value="Unassembled WGS sequence"/>
</dbReference>
<dbReference type="EMBL" id="JANIEX010002051">
    <property type="protein sequence ID" value="KAJ3552453.1"/>
    <property type="molecule type" value="Genomic_DNA"/>
</dbReference>
<proteinExistence type="predicted"/>
<organism evidence="2 3">
    <name type="scientific">Leucocoprinus birnbaumii</name>
    <dbReference type="NCBI Taxonomy" id="56174"/>
    <lineage>
        <taxon>Eukaryota</taxon>
        <taxon>Fungi</taxon>
        <taxon>Dikarya</taxon>
        <taxon>Basidiomycota</taxon>
        <taxon>Agaricomycotina</taxon>
        <taxon>Agaricomycetes</taxon>
        <taxon>Agaricomycetidae</taxon>
        <taxon>Agaricales</taxon>
        <taxon>Agaricineae</taxon>
        <taxon>Agaricaceae</taxon>
        <taxon>Leucocoprinus</taxon>
    </lineage>
</organism>
<keyword evidence="3" id="KW-1185">Reference proteome</keyword>
<reference evidence="2" key="1">
    <citation type="submission" date="2022-07" db="EMBL/GenBank/DDBJ databases">
        <title>Genome Sequence of Leucocoprinus birnbaumii.</title>
        <authorList>
            <person name="Buettner E."/>
        </authorList>
    </citation>
    <scope>NUCLEOTIDE SEQUENCE</scope>
    <source>
        <strain evidence="2">VT141</strain>
    </source>
</reference>
<protein>
    <submittedName>
        <fullName evidence="2">Uncharacterized protein</fullName>
    </submittedName>
</protein>
<sequence>MSTTSTPSTANPASTGTNKSRRNTKRNRPDNDTSISASKKARASQDTPSVATPSPTAPPGYSGPGEKPAAPLANSWNEIEDKGLAPVFLTATDLFLINWDSSDMRAMITDFMKNKDGKIKVAAAFTGKYKSAKKAERIIEAVNAILAPEANAPQISTDDIEDLNPGSPWYVVNVKKSRFAKSLVASGITVNLLAGDMVTFHPLTILPYPALHISIRATLREGQILTSVKTSDLNDHLRLLWANRISNVTFWSTKTKGHYIALINFKAPVGFVSEIGMGKVKLSFERVMDCMVCHSQLHHTKRCPFKEVYPTVQWRQYLGDERTGANGEELMETFN</sequence>
<accession>A0AAD5VDS7</accession>
<name>A0AAD5VDS7_9AGAR</name>
<evidence type="ECO:0000313" key="3">
    <source>
        <dbReference type="Proteomes" id="UP001213000"/>
    </source>
</evidence>
<dbReference type="AlphaFoldDB" id="A0AAD5VDS7"/>
<comment type="caution">
    <text evidence="2">The sequence shown here is derived from an EMBL/GenBank/DDBJ whole genome shotgun (WGS) entry which is preliminary data.</text>
</comment>
<feature type="compositionally biased region" description="Low complexity" evidence="1">
    <location>
        <begin position="1"/>
        <end position="18"/>
    </location>
</feature>
<feature type="region of interest" description="Disordered" evidence="1">
    <location>
        <begin position="1"/>
        <end position="72"/>
    </location>
</feature>
<evidence type="ECO:0000313" key="2">
    <source>
        <dbReference type="EMBL" id="KAJ3552453.1"/>
    </source>
</evidence>
<evidence type="ECO:0000256" key="1">
    <source>
        <dbReference type="SAM" id="MobiDB-lite"/>
    </source>
</evidence>
<gene>
    <name evidence="2" type="ORF">NP233_g12879</name>
</gene>